<dbReference type="GeneID" id="98147567"/>
<reference evidence="1 2" key="1">
    <citation type="submission" date="2024-07" db="EMBL/GenBank/DDBJ databases">
        <title>Section-level genome sequencing and comparative genomics of Aspergillus sections Usti and Cavernicolus.</title>
        <authorList>
            <consortium name="Lawrence Berkeley National Laboratory"/>
            <person name="Nybo J.L."/>
            <person name="Vesth T.C."/>
            <person name="Theobald S."/>
            <person name="Frisvad J.C."/>
            <person name="Larsen T.O."/>
            <person name="Kjaerboelling I."/>
            <person name="Rothschild-Mancinelli K."/>
            <person name="Lyhne E.K."/>
            <person name="Kogle M.E."/>
            <person name="Barry K."/>
            <person name="Clum A."/>
            <person name="Na H."/>
            <person name="Ledsgaard L."/>
            <person name="Lin J."/>
            <person name="Lipzen A."/>
            <person name="Kuo A."/>
            <person name="Riley R."/>
            <person name="Mondo S."/>
            <person name="Labutti K."/>
            <person name="Haridas S."/>
            <person name="Pangalinan J."/>
            <person name="Salamov A.A."/>
            <person name="Simmons B.A."/>
            <person name="Magnuson J.K."/>
            <person name="Chen J."/>
            <person name="Drula E."/>
            <person name="Henrissat B."/>
            <person name="Wiebenga A."/>
            <person name="Lubbers R.J."/>
            <person name="Gomes A.C."/>
            <person name="Macurrencykelacurrency M.R."/>
            <person name="Stajich J."/>
            <person name="Grigoriev I.V."/>
            <person name="Mortensen U.H."/>
            <person name="De Vries R.P."/>
            <person name="Baker S.E."/>
            <person name="Andersen M.R."/>
        </authorList>
    </citation>
    <scope>NUCLEOTIDE SEQUENCE [LARGE SCALE GENOMIC DNA]</scope>
    <source>
        <strain evidence="1 2">CBS 449.75</strain>
    </source>
</reference>
<comment type="caution">
    <text evidence="1">The sequence shown here is derived from an EMBL/GenBank/DDBJ whole genome shotgun (WGS) entry which is preliminary data.</text>
</comment>
<dbReference type="InterPro" id="IPR008949">
    <property type="entry name" value="Isoprenoid_synthase_dom_sf"/>
</dbReference>
<keyword evidence="2" id="KW-1185">Reference proteome</keyword>
<dbReference type="EMBL" id="JBFXLQ010000009">
    <property type="protein sequence ID" value="KAL2869550.1"/>
    <property type="molecule type" value="Genomic_DNA"/>
</dbReference>
<proteinExistence type="predicted"/>
<evidence type="ECO:0000313" key="2">
    <source>
        <dbReference type="Proteomes" id="UP001610432"/>
    </source>
</evidence>
<gene>
    <name evidence="1" type="ORF">BJX67DRAFT_379100</name>
</gene>
<evidence type="ECO:0000313" key="1">
    <source>
        <dbReference type="EMBL" id="KAL2869550.1"/>
    </source>
</evidence>
<dbReference type="Gene3D" id="1.10.600.10">
    <property type="entry name" value="Farnesyl Diphosphate Synthase"/>
    <property type="match status" value="1"/>
</dbReference>
<dbReference type="RefSeq" id="XP_070888529.1">
    <property type="nucleotide sequence ID" value="XM_071032495.1"/>
</dbReference>
<dbReference type="SUPFAM" id="SSF48576">
    <property type="entry name" value="Terpenoid synthases"/>
    <property type="match status" value="1"/>
</dbReference>
<accession>A0ABR4LYG8</accession>
<protein>
    <submittedName>
        <fullName evidence="1">Isoprenoid synthase domain-containing protein</fullName>
    </submittedName>
</protein>
<name>A0ABR4LYG8_9EURO</name>
<sequence>MLLQAIYEVPEGERGKLPQGFSENSQTEGRSDKAEAIVSTAVNAAIYLNPESSPTRIALISKVFLLAWLQDDVVEFDSSGETTTAVDIIIREWPEIVTNPEINLTSPTTISASIAHELICESPVLGREVMKGLLAFIFSQPRKEFSGFRDFLDYRAVNVAAELSPGESSVLDKFLQLAYDHLLLVNDLYSFEKEKREFEEQGATISNAVYYLESTLSVHPNTAKLVALDVIHQTEAQLSAEFSKLRSNGLSQQQLKYACAILECTAGNIVYSLTAKREDYLLG</sequence>
<dbReference type="Proteomes" id="UP001610432">
    <property type="component" value="Unassembled WGS sequence"/>
</dbReference>
<organism evidence="1 2">
    <name type="scientific">Aspergillus lucknowensis</name>
    <dbReference type="NCBI Taxonomy" id="176173"/>
    <lineage>
        <taxon>Eukaryota</taxon>
        <taxon>Fungi</taxon>
        <taxon>Dikarya</taxon>
        <taxon>Ascomycota</taxon>
        <taxon>Pezizomycotina</taxon>
        <taxon>Eurotiomycetes</taxon>
        <taxon>Eurotiomycetidae</taxon>
        <taxon>Eurotiales</taxon>
        <taxon>Aspergillaceae</taxon>
        <taxon>Aspergillus</taxon>
        <taxon>Aspergillus subgen. Nidulantes</taxon>
    </lineage>
</organism>